<sequence>MPNMPLCSVFGTSYAEYGTVPRIRRVVCRIHMVFGMPRTKYIQQCRIRRMIF</sequence>
<dbReference type="EMBL" id="GBRH01240038">
    <property type="protein sequence ID" value="JAD57857.1"/>
    <property type="molecule type" value="Transcribed_RNA"/>
</dbReference>
<dbReference type="AlphaFoldDB" id="A0A0A9BEX8"/>
<reference evidence="1" key="2">
    <citation type="journal article" date="2015" name="Data Brief">
        <title>Shoot transcriptome of the giant reed, Arundo donax.</title>
        <authorList>
            <person name="Barrero R.A."/>
            <person name="Guerrero F.D."/>
            <person name="Moolhuijzen P."/>
            <person name="Goolsby J.A."/>
            <person name="Tidwell J."/>
            <person name="Bellgard S.E."/>
            <person name="Bellgard M.I."/>
        </authorList>
    </citation>
    <scope>NUCLEOTIDE SEQUENCE</scope>
    <source>
        <tissue evidence="1">Shoot tissue taken approximately 20 cm above the soil surface</tissue>
    </source>
</reference>
<proteinExistence type="predicted"/>
<reference evidence="1" key="1">
    <citation type="submission" date="2014-09" db="EMBL/GenBank/DDBJ databases">
        <authorList>
            <person name="Magalhaes I.L.F."/>
            <person name="Oliveira U."/>
            <person name="Santos F.R."/>
            <person name="Vidigal T.H.D.A."/>
            <person name="Brescovit A.D."/>
            <person name="Santos A.J."/>
        </authorList>
    </citation>
    <scope>NUCLEOTIDE SEQUENCE</scope>
    <source>
        <tissue evidence="1">Shoot tissue taken approximately 20 cm above the soil surface</tissue>
    </source>
</reference>
<protein>
    <submittedName>
        <fullName evidence="1">Uncharacterized protein</fullName>
    </submittedName>
</protein>
<name>A0A0A9BEX8_ARUDO</name>
<evidence type="ECO:0000313" key="1">
    <source>
        <dbReference type="EMBL" id="JAD57857.1"/>
    </source>
</evidence>
<organism evidence="1">
    <name type="scientific">Arundo donax</name>
    <name type="common">Giant reed</name>
    <name type="synonym">Donax arundinaceus</name>
    <dbReference type="NCBI Taxonomy" id="35708"/>
    <lineage>
        <taxon>Eukaryota</taxon>
        <taxon>Viridiplantae</taxon>
        <taxon>Streptophyta</taxon>
        <taxon>Embryophyta</taxon>
        <taxon>Tracheophyta</taxon>
        <taxon>Spermatophyta</taxon>
        <taxon>Magnoliopsida</taxon>
        <taxon>Liliopsida</taxon>
        <taxon>Poales</taxon>
        <taxon>Poaceae</taxon>
        <taxon>PACMAD clade</taxon>
        <taxon>Arundinoideae</taxon>
        <taxon>Arundineae</taxon>
        <taxon>Arundo</taxon>
    </lineage>
</organism>
<accession>A0A0A9BEX8</accession>